<dbReference type="HOGENOM" id="CLU_059021_3_0_1"/>
<evidence type="ECO:0000256" key="1">
    <source>
        <dbReference type="ARBA" id="ARBA00001917"/>
    </source>
</evidence>
<dbReference type="Pfam" id="PF01613">
    <property type="entry name" value="Flavin_Reduct"/>
    <property type="match status" value="1"/>
</dbReference>
<dbReference type="PANTHER" id="PTHR33798:SF5">
    <property type="entry name" value="FLAVIN REDUCTASE LIKE DOMAIN-CONTAINING PROTEIN"/>
    <property type="match status" value="1"/>
</dbReference>
<keyword evidence="2" id="KW-0285">Flavoprotein</keyword>
<feature type="domain" description="Flavin reductase like" evidence="5">
    <location>
        <begin position="82"/>
        <end position="240"/>
    </location>
</feature>
<dbReference type="AlphaFoldDB" id="A0A0C2WWU2"/>
<dbReference type="STRING" id="946122.A0A0C2WWU2"/>
<comment type="cofactor">
    <cofactor evidence="1">
        <name>FMN</name>
        <dbReference type="ChEBI" id="CHEBI:58210"/>
    </cofactor>
</comment>
<evidence type="ECO:0000313" key="7">
    <source>
        <dbReference type="Proteomes" id="UP000054549"/>
    </source>
</evidence>
<name>A0A0C2WWU2_AMAMK</name>
<sequence length="293" mass="33016">MFRRIRILPTNARKFNSTSTRPPFNKDTIFKLTQPPYPEWKYGDGLQPDQDRWRMEGEESRSTWDLATMPPKQVDVYPLLTSAIIPRPIAFVSSLSPDGEHNLAPFSYFSMVGHNPPLLAVSFTLSDRRPKDTRENILATKEFTVSIISEPFVEAANSTSVESPAEVDEWVLSGLTMAASVDVKPPFVRESAISMECELHSSQDIGPPGSSQCTTTLILGYIKRVHVRRSVMHEDGKTIDARKLRPVSRLGGSTYGRVVEGFDLPRVGWKAVREQYGRLVLNKECFENTVNRD</sequence>
<protein>
    <recommendedName>
        <fullName evidence="5">Flavin reductase like domain-containing protein</fullName>
    </recommendedName>
</protein>
<keyword evidence="7" id="KW-1185">Reference proteome</keyword>
<dbReference type="InterPro" id="IPR012349">
    <property type="entry name" value="Split_barrel_FMN-bd"/>
</dbReference>
<dbReference type="GO" id="GO:0010181">
    <property type="term" value="F:FMN binding"/>
    <property type="evidence" value="ECO:0007669"/>
    <property type="project" value="InterPro"/>
</dbReference>
<dbReference type="InParanoid" id="A0A0C2WWU2"/>
<evidence type="ECO:0000256" key="3">
    <source>
        <dbReference type="ARBA" id="ARBA00022643"/>
    </source>
</evidence>
<dbReference type="EMBL" id="KN818237">
    <property type="protein sequence ID" value="KIL66277.1"/>
    <property type="molecule type" value="Genomic_DNA"/>
</dbReference>
<reference evidence="6 7" key="1">
    <citation type="submission" date="2014-04" db="EMBL/GenBank/DDBJ databases">
        <title>Evolutionary Origins and Diversification of the Mycorrhizal Mutualists.</title>
        <authorList>
            <consortium name="DOE Joint Genome Institute"/>
            <consortium name="Mycorrhizal Genomics Consortium"/>
            <person name="Kohler A."/>
            <person name="Kuo A."/>
            <person name="Nagy L.G."/>
            <person name="Floudas D."/>
            <person name="Copeland A."/>
            <person name="Barry K.W."/>
            <person name="Cichocki N."/>
            <person name="Veneault-Fourrey C."/>
            <person name="LaButti K."/>
            <person name="Lindquist E.A."/>
            <person name="Lipzen A."/>
            <person name="Lundell T."/>
            <person name="Morin E."/>
            <person name="Murat C."/>
            <person name="Riley R."/>
            <person name="Ohm R."/>
            <person name="Sun H."/>
            <person name="Tunlid A."/>
            <person name="Henrissat B."/>
            <person name="Grigoriev I.V."/>
            <person name="Hibbett D.S."/>
            <person name="Martin F."/>
        </authorList>
    </citation>
    <scope>NUCLEOTIDE SEQUENCE [LARGE SCALE GENOMIC DNA]</scope>
    <source>
        <strain evidence="6 7">Koide BX008</strain>
    </source>
</reference>
<evidence type="ECO:0000313" key="6">
    <source>
        <dbReference type="EMBL" id="KIL66277.1"/>
    </source>
</evidence>
<accession>A0A0C2WWU2</accession>
<dbReference type="Proteomes" id="UP000054549">
    <property type="component" value="Unassembled WGS sequence"/>
</dbReference>
<dbReference type="SUPFAM" id="SSF50475">
    <property type="entry name" value="FMN-binding split barrel"/>
    <property type="match status" value="1"/>
</dbReference>
<dbReference type="Gene3D" id="2.30.110.10">
    <property type="entry name" value="Electron Transport, Fmn-binding Protein, Chain A"/>
    <property type="match status" value="1"/>
</dbReference>
<evidence type="ECO:0000256" key="4">
    <source>
        <dbReference type="ARBA" id="ARBA00038054"/>
    </source>
</evidence>
<comment type="similarity">
    <text evidence="4">Belongs to the flavoredoxin family.</text>
</comment>
<keyword evidence="3" id="KW-0288">FMN</keyword>
<dbReference type="InterPro" id="IPR002563">
    <property type="entry name" value="Flavin_Rdtase-like_dom"/>
</dbReference>
<dbReference type="SMART" id="SM00903">
    <property type="entry name" value="Flavin_Reduct"/>
    <property type="match status" value="1"/>
</dbReference>
<dbReference type="OrthoDB" id="10250990at2759"/>
<gene>
    <name evidence="6" type="ORF">M378DRAFT_75336</name>
</gene>
<evidence type="ECO:0000259" key="5">
    <source>
        <dbReference type="SMART" id="SM00903"/>
    </source>
</evidence>
<evidence type="ECO:0000256" key="2">
    <source>
        <dbReference type="ARBA" id="ARBA00022630"/>
    </source>
</evidence>
<organism evidence="6 7">
    <name type="scientific">Amanita muscaria (strain Koide BX008)</name>
    <dbReference type="NCBI Taxonomy" id="946122"/>
    <lineage>
        <taxon>Eukaryota</taxon>
        <taxon>Fungi</taxon>
        <taxon>Dikarya</taxon>
        <taxon>Basidiomycota</taxon>
        <taxon>Agaricomycotina</taxon>
        <taxon>Agaricomycetes</taxon>
        <taxon>Agaricomycetidae</taxon>
        <taxon>Agaricales</taxon>
        <taxon>Pluteineae</taxon>
        <taxon>Amanitaceae</taxon>
        <taxon>Amanita</taxon>
    </lineage>
</organism>
<dbReference type="PANTHER" id="PTHR33798">
    <property type="entry name" value="FLAVOPROTEIN OXYGENASE"/>
    <property type="match status" value="1"/>
</dbReference>
<proteinExistence type="inferred from homology"/>